<feature type="chain" id="PRO_5012994850" description="PH domain-containing protein" evidence="3">
    <location>
        <begin position="16"/>
        <end position="462"/>
    </location>
</feature>
<evidence type="ECO:0000256" key="2">
    <source>
        <dbReference type="SAM" id="MobiDB-lite"/>
    </source>
</evidence>
<dbReference type="VEuPathDB" id="CryptoDB:Cvel_1126"/>
<keyword evidence="1" id="KW-0175">Coiled coil</keyword>
<feature type="region of interest" description="Disordered" evidence="2">
    <location>
        <begin position="410"/>
        <end position="462"/>
    </location>
</feature>
<evidence type="ECO:0000256" key="3">
    <source>
        <dbReference type="SAM" id="SignalP"/>
    </source>
</evidence>
<name>A0A0G4HKS4_9ALVE</name>
<dbReference type="AlphaFoldDB" id="A0A0G4HKS4"/>
<feature type="compositionally biased region" description="Basic and acidic residues" evidence="2">
    <location>
        <begin position="294"/>
        <end position="319"/>
    </location>
</feature>
<protein>
    <recommendedName>
        <fullName evidence="5">PH domain-containing protein</fullName>
    </recommendedName>
</protein>
<feature type="region of interest" description="Disordered" evidence="2">
    <location>
        <begin position="294"/>
        <end position="346"/>
    </location>
</feature>
<reference evidence="4" key="1">
    <citation type="submission" date="2014-11" db="EMBL/GenBank/DDBJ databases">
        <authorList>
            <person name="Otto D Thomas"/>
            <person name="Naeem Raeece"/>
        </authorList>
    </citation>
    <scope>NUCLEOTIDE SEQUENCE</scope>
</reference>
<accession>A0A0G4HKS4</accession>
<dbReference type="EMBL" id="CDMZ01003040">
    <property type="protein sequence ID" value="CEM44880.1"/>
    <property type="molecule type" value="Genomic_DNA"/>
</dbReference>
<evidence type="ECO:0000256" key="1">
    <source>
        <dbReference type="SAM" id="Coils"/>
    </source>
</evidence>
<keyword evidence="3" id="KW-0732">Signal</keyword>
<evidence type="ECO:0008006" key="5">
    <source>
        <dbReference type="Google" id="ProtNLM"/>
    </source>
</evidence>
<feature type="signal peptide" evidence="3">
    <location>
        <begin position="1"/>
        <end position="15"/>
    </location>
</feature>
<feature type="coiled-coil region" evidence="1">
    <location>
        <begin position="184"/>
        <end position="254"/>
    </location>
</feature>
<feature type="compositionally biased region" description="Polar residues" evidence="2">
    <location>
        <begin position="431"/>
        <end position="449"/>
    </location>
</feature>
<gene>
    <name evidence="4" type="ORF">Cvel_1126</name>
</gene>
<proteinExistence type="predicted"/>
<sequence>MKFIALPAAFALAAANPTKDGYCCVSSFRNDTQWAVPHVFSDFLGRRRAQLFREGCWLLRDGKLFRFCAGRSGQTEVKEWAVEGIRVVAASDGSPCLSLKIKRDRYHLSGRAKYTLRFSSSEKAQKWRELISGHVPIQRKEKRRQMYEVQETLEQQKSKFTKEEELFKSACLPVCLSACLPACLQHANEKLRAAREELNAKNEARRQEFQQYRKGAAQQILAYNNRVAALQRNIEEIEKETASLRQNAEDAIQLSTEQSLCLGRVLTSVDNVYERCLSRNQIMQHNTEIIGGAKKAEAEQRKLSERKAESRSQSPEKTRRSPRSPLLELFEPKEEPEHISAEVSEGKVTDASLKLQVMAAYITDYIAILETTRKDKRRILPKIGEQAMMEDDEDKDQIEWLPAKELKKREKEMLAAQQQNVQRGRERQLARSETASSGQSPSVSKTRISGDQLASAKYSTGS</sequence>
<feature type="compositionally biased region" description="Basic and acidic residues" evidence="2">
    <location>
        <begin position="330"/>
        <end position="346"/>
    </location>
</feature>
<evidence type="ECO:0000313" key="4">
    <source>
        <dbReference type="EMBL" id="CEM44880.1"/>
    </source>
</evidence>
<organism evidence="4">
    <name type="scientific">Chromera velia CCMP2878</name>
    <dbReference type="NCBI Taxonomy" id="1169474"/>
    <lineage>
        <taxon>Eukaryota</taxon>
        <taxon>Sar</taxon>
        <taxon>Alveolata</taxon>
        <taxon>Colpodellida</taxon>
        <taxon>Chromeraceae</taxon>
        <taxon>Chromera</taxon>
    </lineage>
</organism>